<gene>
    <name evidence="1" type="ORF">QQF64_031688</name>
</gene>
<organism evidence="1 2">
    <name type="scientific">Cirrhinus molitorella</name>
    <name type="common">mud carp</name>
    <dbReference type="NCBI Taxonomy" id="172907"/>
    <lineage>
        <taxon>Eukaryota</taxon>
        <taxon>Metazoa</taxon>
        <taxon>Chordata</taxon>
        <taxon>Craniata</taxon>
        <taxon>Vertebrata</taxon>
        <taxon>Euteleostomi</taxon>
        <taxon>Actinopterygii</taxon>
        <taxon>Neopterygii</taxon>
        <taxon>Teleostei</taxon>
        <taxon>Ostariophysi</taxon>
        <taxon>Cypriniformes</taxon>
        <taxon>Cyprinidae</taxon>
        <taxon>Labeoninae</taxon>
        <taxon>Labeonini</taxon>
        <taxon>Cirrhinus</taxon>
    </lineage>
</organism>
<evidence type="ECO:0000313" key="1">
    <source>
        <dbReference type="EMBL" id="KAL1269399.1"/>
    </source>
</evidence>
<protein>
    <submittedName>
        <fullName evidence="1">Uncharacterized protein</fullName>
    </submittedName>
</protein>
<keyword evidence="2" id="KW-1185">Reference proteome</keyword>
<dbReference type="EMBL" id="JAYMGO010000008">
    <property type="protein sequence ID" value="KAL1269399.1"/>
    <property type="molecule type" value="Genomic_DNA"/>
</dbReference>
<name>A0ABR3MXQ4_9TELE</name>
<accession>A0ABR3MXQ4</accession>
<sequence>ERIGVEYLYSQTNKVFEEDFAVDVDTPDGIQDEDLNSALESDEGFEDVDLDGDSLEIMSSASIHKIHSGRGHTTSWSVIRYSKVFPARAHERRATPSDPAVSLKAVDLLSGPMPAVLWKQSAWLYAEFTLLLLPTPLLPLLHLPLPLRSEGQRGRRSSQITRLLHQFLLQLMMDYSGQFRREASGELTLMPLPEAVVLATAYRKNPTLGCSWPAARVKEEAIACVAAAGASSGGIESKPNLRFEAGQLVLRPSKQAATVEKVHLSQVSKGMPFVPMDPEVVLGEAKLRIIRGEGDPSDDLLLASESAIQFGQYRGKTFK</sequence>
<comment type="caution">
    <text evidence="1">The sequence shown here is derived from an EMBL/GenBank/DDBJ whole genome shotgun (WGS) entry which is preliminary data.</text>
</comment>
<proteinExistence type="predicted"/>
<feature type="non-terminal residue" evidence="1">
    <location>
        <position position="1"/>
    </location>
</feature>
<dbReference type="Proteomes" id="UP001558613">
    <property type="component" value="Unassembled WGS sequence"/>
</dbReference>
<evidence type="ECO:0000313" key="2">
    <source>
        <dbReference type="Proteomes" id="UP001558613"/>
    </source>
</evidence>
<reference evidence="1 2" key="1">
    <citation type="submission" date="2023-09" db="EMBL/GenBank/DDBJ databases">
        <authorList>
            <person name="Wang M."/>
        </authorList>
    </citation>
    <scope>NUCLEOTIDE SEQUENCE [LARGE SCALE GENOMIC DNA]</scope>
    <source>
        <strain evidence="1">GT-2023</strain>
        <tissue evidence="1">Liver</tissue>
    </source>
</reference>